<sequence length="189" mass="21459">MSLGVHLDPKVQRSGTYCFRVQGQLCHNIGLIFPDKPQDAKFSQIFVVGDSDVGEARHFLTHANSKVNATIIIYWQKYLTQFNPYVKTYQSAKDIIVQDIRQTFAIRSLEGKAFSPNKYNKPNANGIATIITNSARLQTSRDTVLHCIGGNLQHIKYYHSGLLSLCYSVLFPHGEQHWHPNYSITNFKS</sequence>
<reference evidence="1" key="1">
    <citation type="submission" date="2021-03" db="EMBL/GenBank/DDBJ databases">
        <title>Draft genome sequence of rust myrtle Austropuccinia psidii MF-1, a brazilian biotype.</title>
        <authorList>
            <person name="Quecine M.C."/>
            <person name="Pachon D.M.R."/>
            <person name="Bonatelli M.L."/>
            <person name="Correr F.H."/>
            <person name="Franceschini L.M."/>
            <person name="Leite T.F."/>
            <person name="Margarido G.R.A."/>
            <person name="Almeida C.A."/>
            <person name="Ferrarezi J.A."/>
            <person name="Labate C.A."/>
        </authorList>
    </citation>
    <scope>NUCLEOTIDE SEQUENCE</scope>
    <source>
        <strain evidence="1">MF-1</strain>
    </source>
</reference>
<gene>
    <name evidence="1" type="ORF">O181_005610</name>
</gene>
<organism evidence="1 2">
    <name type="scientific">Austropuccinia psidii MF-1</name>
    <dbReference type="NCBI Taxonomy" id="1389203"/>
    <lineage>
        <taxon>Eukaryota</taxon>
        <taxon>Fungi</taxon>
        <taxon>Dikarya</taxon>
        <taxon>Basidiomycota</taxon>
        <taxon>Pucciniomycotina</taxon>
        <taxon>Pucciniomycetes</taxon>
        <taxon>Pucciniales</taxon>
        <taxon>Sphaerophragmiaceae</taxon>
        <taxon>Austropuccinia</taxon>
    </lineage>
</organism>
<dbReference type="OrthoDB" id="3366231at2759"/>
<dbReference type="EMBL" id="AVOT02001154">
    <property type="protein sequence ID" value="MBW0465895.1"/>
    <property type="molecule type" value="Genomic_DNA"/>
</dbReference>
<dbReference type="PANTHER" id="PTHR45786">
    <property type="entry name" value="DNA BINDING PROTEIN-LIKE"/>
    <property type="match status" value="1"/>
</dbReference>
<accession>A0A9Q3GG06</accession>
<dbReference type="Proteomes" id="UP000765509">
    <property type="component" value="Unassembled WGS sequence"/>
</dbReference>
<dbReference type="PANTHER" id="PTHR45786:SF74">
    <property type="entry name" value="ATP-DEPENDENT DNA HELICASE"/>
    <property type="match status" value="1"/>
</dbReference>
<dbReference type="AlphaFoldDB" id="A0A9Q3GG06"/>
<comment type="caution">
    <text evidence="1">The sequence shown here is derived from an EMBL/GenBank/DDBJ whole genome shotgun (WGS) entry which is preliminary data.</text>
</comment>
<proteinExistence type="predicted"/>
<keyword evidence="2" id="KW-1185">Reference proteome</keyword>
<evidence type="ECO:0000313" key="2">
    <source>
        <dbReference type="Proteomes" id="UP000765509"/>
    </source>
</evidence>
<name>A0A9Q3GG06_9BASI</name>
<evidence type="ECO:0000313" key="1">
    <source>
        <dbReference type="EMBL" id="MBW0465895.1"/>
    </source>
</evidence>
<protein>
    <submittedName>
        <fullName evidence="1">Uncharacterized protein</fullName>
    </submittedName>
</protein>